<gene>
    <name evidence="2" type="ORF">I6U51_09850</name>
</gene>
<feature type="domain" description="DUF4397" evidence="1">
    <location>
        <begin position="19"/>
        <end position="134"/>
    </location>
</feature>
<comment type="caution">
    <text evidence="2">The sequence shown here is derived from an EMBL/GenBank/DDBJ whole genome shotgun (WGS) entry which is preliminary data.</text>
</comment>
<dbReference type="InterPro" id="IPR025510">
    <property type="entry name" value="DUF4397"/>
</dbReference>
<evidence type="ECO:0000313" key="2">
    <source>
        <dbReference type="EMBL" id="MBI6873003.1"/>
    </source>
</evidence>
<feature type="domain" description="DUF4397" evidence="1">
    <location>
        <begin position="137"/>
        <end position="205"/>
    </location>
</feature>
<protein>
    <submittedName>
        <fullName evidence="2">DUF4397 domain-containing protein</fullName>
    </submittedName>
</protein>
<dbReference type="AlphaFoldDB" id="A0A934HTH9"/>
<proteinExistence type="predicted"/>
<dbReference type="Proteomes" id="UP000622687">
    <property type="component" value="Unassembled WGS sequence"/>
</dbReference>
<accession>A0A934HTH9</accession>
<keyword evidence="3" id="KW-1185">Reference proteome</keyword>
<dbReference type="EMBL" id="JAEEGB010000010">
    <property type="protein sequence ID" value="MBI6873003.1"/>
    <property type="molecule type" value="Genomic_DNA"/>
</dbReference>
<dbReference type="RefSeq" id="WP_211142481.1">
    <property type="nucleotide sequence ID" value="NZ_JAEEGB010000010.1"/>
</dbReference>
<sequence length="216" mass="23976">MFICPYLFRSNILFRNPTSYIRVLHASPGSPAVDIYINNVPTIRGLAYKNFTDYAPITSGLYNIKVYPSGNTTRPLIDTSLFIPDGIIYTIAAIGAPPNISLQPIEDTRRPIIEGKTLLRFVHLSPDTPNVDITLPDGTVLFNNIGYKQVERYISVNPGVYRVQARLTGTDKVILEVPNINLHPNRFYTIYAVGLSSGNPPLQVLIPLDGNSYLTP</sequence>
<evidence type="ECO:0000259" key="1">
    <source>
        <dbReference type="Pfam" id="PF14344"/>
    </source>
</evidence>
<organism evidence="2 3">
    <name type="scientific">Clostridium aciditolerans</name>
    <dbReference type="NCBI Taxonomy" id="339861"/>
    <lineage>
        <taxon>Bacteria</taxon>
        <taxon>Bacillati</taxon>
        <taxon>Bacillota</taxon>
        <taxon>Clostridia</taxon>
        <taxon>Eubacteriales</taxon>
        <taxon>Clostridiaceae</taxon>
        <taxon>Clostridium</taxon>
    </lineage>
</organism>
<evidence type="ECO:0000313" key="3">
    <source>
        <dbReference type="Proteomes" id="UP000622687"/>
    </source>
</evidence>
<name>A0A934HTH9_9CLOT</name>
<reference evidence="2" key="1">
    <citation type="submission" date="2020-12" db="EMBL/GenBank/DDBJ databases">
        <title>Clostridium thailandense sp. nov., a novel acetogenic bacterium isolated from peat land soil in Thailand.</title>
        <authorList>
            <person name="Chaikitkaew S."/>
            <person name="Birkeland N.K."/>
        </authorList>
    </citation>
    <scope>NUCLEOTIDE SEQUENCE</scope>
    <source>
        <strain evidence="2">DSM 17425</strain>
    </source>
</reference>
<dbReference type="Pfam" id="PF14344">
    <property type="entry name" value="DUF4397"/>
    <property type="match status" value="2"/>
</dbReference>